<evidence type="ECO:0000313" key="2">
    <source>
        <dbReference type="EMBL" id="KKM06615.1"/>
    </source>
</evidence>
<dbReference type="EMBL" id="LAZR01015952">
    <property type="protein sequence ID" value="KKM06615.1"/>
    <property type="molecule type" value="Genomic_DNA"/>
</dbReference>
<keyword evidence="1" id="KW-0812">Transmembrane</keyword>
<evidence type="ECO:0000256" key="1">
    <source>
        <dbReference type="SAM" id="Phobius"/>
    </source>
</evidence>
<comment type="caution">
    <text evidence="2">The sequence shown here is derived from an EMBL/GenBank/DDBJ whole genome shotgun (WGS) entry which is preliminary data.</text>
</comment>
<proteinExistence type="predicted"/>
<keyword evidence="1" id="KW-0472">Membrane</keyword>
<feature type="transmembrane region" description="Helical" evidence="1">
    <location>
        <begin position="49"/>
        <end position="71"/>
    </location>
</feature>
<organism evidence="2">
    <name type="scientific">marine sediment metagenome</name>
    <dbReference type="NCBI Taxonomy" id="412755"/>
    <lineage>
        <taxon>unclassified sequences</taxon>
        <taxon>metagenomes</taxon>
        <taxon>ecological metagenomes</taxon>
    </lineage>
</organism>
<feature type="transmembrane region" description="Helical" evidence="1">
    <location>
        <begin position="7"/>
        <end position="29"/>
    </location>
</feature>
<sequence>MMTSKEYLVAAALGFFSIFGWLLLFINIGTLILTQDTILVIDFFNNFNVIYIFIISTVILFISLVFMIYLFKYAGAENEIKEAKKRGEYDKK</sequence>
<gene>
    <name evidence="2" type="ORF">LCGC14_1742180</name>
</gene>
<name>A0A0F9H6C6_9ZZZZ</name>
<protein>
    <submittedName>
        <fullName evidence="2">Uncharacterized protein</fullName>
    </submittedName>
</protein>
<accession>A0A0F9H6C6</accession>
<reference evidence="2" key="1">
    <citation type="journal article" date="2015" name="Nature">
        <title>Complex archaea that bridge the gap between prokaryotes and eukaryotes.</title>
        <authorList>
            <person name="Spang A."/>
            <person name="Saw J.H."/>
            <person name="Jorgensen S.L."/>
            <person name="Zaremba-Niedzwiedzka K."/>
            <person name="Martijn J."/>
            <person name="Lind A.E."/>
            <person name="van Eijk R."/>
            <person name="Schleper C."/>
            <person name="Guy L."/>
            <person name="Ettema T.J."/>
        </authorList>
    </citation>
    <scope>NUCLEOTIDE SEQUENCE</scope>
</reference>
<keyword evidence="1" id="KW-1133">Transmembrane helix</keyword>
<dbReference type="AlphaFoldDB" id="A0A0F9H6C6"/>